<dbReference type="PROSITE" id="PS50887">
    <property type="entry name" value="GGDEF"/>
    <property type="match status" value="1"/>
</dbReference>
<dbReference type="Pfam" id="PF00563">
    <property type="entry name" value="EAL"/>
    <property type="match status" value="1"/>
</dbReference>
<dbReference type="InterPro" id="IPR000160">
    <property type="entry name" value="GGDEF_dom"/>
</dbReference>
<name>A0A6I3X4E0_9BURK</name>
<dbReference type="InterPro" id="IPR035919">
    <property type="entry name" value="EAL_sf"/>
</dbReference>
<dbReference type="FunFam" id="3.30.70.270:FF:000001">
    <property type="entry name" value="Diguanylate cyclase domain protein"/>
    <property type="match status" value="1"/>
</dbReference>
<dbReference type="PANTHER" id="PTHR44757:SF2">
    <property type="entry name" value="BIOFILM ARCHITECTURE MAINTENANCE PROTEIN MBAA"/>
    <property type="match status" value="1"/>
</dbReference>
<keyword evidence="2" id="KW-1133">Transmembrane helix</keyword>
<evidence type="ECO:0000256" key="2">
    <source>
        <dbReference type="SAM" id="Phobius"/>
    </source>
</evidence>
<dbReference type="GO" id="GO:0071732">
    <property type="term" value="P:cellular response to nitric oxide"/>
    <property type="evidence" value="ECO:0007669"/>
    <property type="project" value="UniProtKB-ARBA"/>
</dbReference>
<protein>
    <submittedName>
        <fullName evidence="5">EAL domain-containing protein</fullName>
    </submittedName>
</protein>
<dbReference type="GO" id="GO:0071111">
    <property type="term" value="F:cyclic-guanylate-specific phosphodiesterase activity"/>
    <property type="evidence" value="ECO:0007669"/>
    <property type="project" value="UniProtKB-EC"/>
</dbReference>
<dbReference type="InterPro" id="IPR043128">
    <property type="entry name" value="Rev_trsase/Diguanyl_cyclase"/>
</dbReference>
<dbReference type="SMART" id="SM00052">
    <property type="entry name" value="EAL"/>
    <property type="match status" value="1"/>
</dbReference>
<dbReference type="InterPro" id="IPR033417">
    <property type="entry name" value="CHASE8"/>
</dbReference>
<dbReference type="Gene3D" id="3.20.20.450">
    <property type="entry name" value="EAL domain"/>
    <property type="match status" value="1"/>
</dbReference>
<evidence type="ECO:0000259" key="3">
    <source>
        <dbReference type="PROSITE" id="PS50883"/>
    </source>
</evidence>
<dbReference type="Pfam" id="PF00990">
    <property type="entry name" value="GGDEF"/>
    <property type="match status" value="1"/>
</dbReference>
<comment type="caution">
    <text evidence="5">The sequence shown here is derived from an EMBL/GenBank/DDBJ whole genome shotgun (WGS) entry which is preliminary data.</text>
</comment>
<feature type="domain" description="EAL" evidence="3">
    <location>
        <begin position="369"/>
        <end position="621"/>
    </location>
</feature>
<keyword evidence="2" id="KW-0812">Transmembrane</keyword>
<dbReference type="CDD" id="cd01948">
    <property type="entry name" value="EAL"/>
    <property type="match status" value="1"/>
</dbReference>
<dbReference type="SUPFAM" id="SSF55073">
    <property type="entry name" value="Nucleotide cyclase"/>
    <property type="match status" value="1"/>
</dbReference>
<dbReference type="PROSITE" id="PS50883">
    <property type="entry name" value="EAL"/>
    <property type="match status" value="1"/>
</dbReference>
<organism evidence="5 6">
    <name type="scientific">Pseudoduganella dura</name>
    <dbReference type="NCBI Taxonomy" id="321982"/>
    <lineage>
        <taxon>Bacteria</taxon>
        <taxon>Pseudomonadati</taxon>
        <taxon>Pseudomonadota</taxon>
        <taxon>Betaproteobacteria</taxon>
        <taxon>Burkholderiales</taxon>
        <taxon>Oxalobacteraceae</taxon>
        <taxon>Telluria group</taxon>
        <taxon>Pseudoduganella</taxon>
    </lineage>
</organism>
<keyword evidence="2" id="KW-0472">Membrane</keyword>
<evidence type="ECO:0000313" key="6">
    <source>
        <dbReference type="Proteomes" id="UP000431684"/>
    </source>
</evidence>
<accession>A0A6I3X4E0</accession>
<proteinExistence type="predicted"/>
<dbReference type="EMBL" id="WNWM01000002">
    <property type="protein sequence ID" value="MUI11057.1"/>
    <property type="molecule type" value="Genomic_DNA"/>
</dbReference>
<keyword evidence="6" id="KW-1185">Reference proteome</keyword>
<dbReference type="Proteomes" id="UP000431684">
    <property type="component" value="Unassembled WGS sequence"/>
</dbReference>
<evidence type="ECO:0000313" key="5">
    <source>
        <dbReference type="EMBL" id="MUI11057.1"/>
    </source>
</evidence>
<feature type="transmembrane region" description="Helical" evidence="2">
    <location>
        <begin position="24"/>
        <end position="44"/>
    </location>
</feature>
<dbReference type="SUPFAM" id="SSF141868">
    <property type="entry name" value="EAL domain-like"/>
    <property type="match status" value="1"/>
</dbReference>
<feature type="transmembrane region" description="Helical" evidence="2">
    <location>
        <begin position="157"/>
        <end position="178"/>
    </location>
</feature>
<dbReference type="PANTHER" id="PTHR44757">
    <property type="entry name" value="DIGUANYLATE CYCLASE DGCP"/>
    <property type="match status" value="1"/>
</dbReference>
<gene>
    <name evidence="5" type="ORF">GJV26_00905</name>
</gene>
<evidence type="ECO:0000256" key="1">
    <source>
        <dbReference type="ARBA" id="ARBA00051114"/>
    </source>
</evidence>
<reference evidence="5 6" key="1">
    <citation type="submission" date="2019-11" db="EMBL/GenBank/DDBJ databases">
        <title>Draft Genome Sequences of Six Type Strains of the Genus Massilia.</title>
        <authorList>
            <person name="Miess H."/>
            <person name="Frediansyah A."/>
            <person name="Goeker M."/>
            <person name="Gross H."/>
        </authorList>
    </citation>
    <scope>NUCLEOTIDE SEQUENCE [LARGE SCALE GENOMIC DNA]</scope>
    <source>
        <strain evidence="5 6">DSM 17513</strain>
    </source>
</reference>
<dbReference type="OrthoDB" id="9813903at2"/>
<dbReference type="AlphaFoldDB" id="A0A6I3X4E0"/>
<dbReference type="Gene3D" id="3.30.70.270">
    <property type="match status" value="1"/>
</dbReference>
<evidence type="ECO:0000259" key="4">
    <source>
        <dbReference type="PROSITE" id="PS50887"/>
    </source>
</evidence>
<dbReference type="CDD" id="cd01949">
    <property type="entry name" value="GGDEF"/>
    <property type="match status" value="1"/>
</dbReference>
<sequence length="623" mass="66518">MKLFKSVAPDTRMPIAATLRSGQLLAAVAALVIAGAVLVAYQLLEIRQSLTDGARVQAAIVADSVTAPLMFGDREAAQEVLRAFRFATGLRAVGIYDRNGRRFAEFAYPDSRLPLALQAARAERDGGIVVSDTVRYRGEVVGHTVLHIGTDRLHGAILRYVGLLAVASLGAMLVFATLGRSTRARVAAAELKLDYMAHTDHVTQLPNRHATYGHLERQLAQAGAAGTQVALLLVDLDNFKIVNDTAGHAAGDELLQKVSAALAGAVRASDLVGRIGGDEFAIVVAPVPGRAAAVAIGDKVTQALRHPFAVAGGEFFATASVGVCLYPDDAATMSELVSSADTALYHAKQSGRNRLAEFVPEMTAATQRRAALERELRRAIGAGQLAVHYQPQFDCASEALVGVEALLRWRHPEHGPISPAEFIPIAEESGLIVQLGAWVLQRACAEVAGWERAGGPALTLAVNMSARQLREPGFIEDVMRALAGSGLPPGRLELELTESLLMEDVEGAVAFMQAVRATGVRLAIDDFGTGYSSLAYLQTFPINQLKVDRSFVQLLPERGETIIHAVLALARGFGLTVVAEGVEEPAQLEWLRRAGCDVVQGYLLGKPMAPEDFAERFLTVRTP</sequence>
<dbReference type="SMART" id="SM00267">
    <property type="entry name" value="GGDEF"/>
    <property type="match status" value="1"/>
</dbReference>
<comment type="catalytic activity">
    <reaction evidence="1">
        <text>3',3'-c-di-GMP + H2O = 5'-phosphoguanylyl(3'-&gt;5')guanosine + H(+)</text>
        <dbReference type="Rhea" id="RHEA:24902"/>
        <dbReference type="ChEBI" id="CHEBI:15377"/>
        <dbReference type="ChEBI" id="CHEBI:15378"/>
        <dbReference type="ChEBI" id="CHEBI:58754"/>
        <dbReference type="ChEBI" id="CHEBI:58805"/>
        <dbReference type="EC" id="3.1.4.52"/>
    </reaction>
    <physiologicalReaction direction="left-to-right" evidence="1">
        <dbReference type="Rhea" id="RHEA:24903"/>
    </physiologicalReaction>
</comment>
<dbReference type="InterPro" id="IPR052155">
    <property type="entry name" value="Biofilm_reg_signaling"/>
</dbReference>
<dbReference type="Pfam" id="PF17152">
    <property type="entry name" value="CHASE8"/>
    <property type="match status" value="1"/>
</dbReference>
<dbReference type="NCBIfam" id="TIGR00254">
    <property type="entry name" value="GGDEF"/>
    <property type="match status" value="1"/>
</dbReference>
<dbReference type="RefSeq" id="WP_155706838.1">
    <property type="nucleotide sequence ID" value="NZ_BMWU01000027.1"/>
</dbReference>
<dbReference type="InterPro" id="IPR029787">
    <property type="entry name" value="Nucleotide_cyclase"/>
</dbReference>
<feature type="domain" description="GGDEF" evidence="4">
    <location>
        <begin position="227"/>
        <end position="360"/>
    </location>
</feature>
<dbReference type="InterPro" id="IPR001633">
    <property type="entry name" value="EAL_dom"/>
</dbReference>
<dbReference type="FunFam" id="3.20.20.450:FF:000001">
    <property type="entry name" value="Cyclic di-GMP phosphodiesterase yahA"/>
    <property type="match status" value="1"/>
</dbReference>